<dbReference type="Pfam" id="PF00005">
    <property type="entry name" value="ABC_tran"/>
    <property type="match status" value="1"/>
</dbReference>
<evidence type="ECO:0000313" key="12">
    <source>
        <dbReference type="EMBL" id="NUY04647.1"/>
    </source>
</evidence>
<comment type="caution">
    <text evidence="12">The sequence shown here is derived from an EMBL/GenBank/DDBJ whole genome shotgun (WGS) entry which is preliminary data.</text>
</comment>
<dbReference type="PANTHER" id="PTHR45772">
    <property type="entry name" value="CONSERVED COMPONENT OF ABC TRANSPORTER FOR NATURAL AMINO ACIDS-RELATED"/>
    <property type="match status" value="1"/>
</dbReference>
<feature type="transmembrane region" description="Helical" evidence="10">
    <location>
        <begin position="277"/>
        <end position="296"/>
    </location>
</feature>
<feature type="transmembrane region" description="Helical" evidence="10">
    <location>
        <begin position="308"/>
        <end position="327"/>
    </location>
</feature>
<reference evidence="12 13" key="1">
    <citation type="submission" date="2020-02" db="EMBL/GenBank/DDBJ databases">
        <title>Paraburkholderia simonii sp. nov. and Paraburkholderia youngii sp. nov. Brazilian and Mexican Mimosa-associated rhizobia.</title>
        <authorList>
            <person name="Mavima L."/>
            <person name="Beukes C.W."/>
            <person name="Chan W.Y."/>
            <person name="Palmer M."/>
            <person name="De Meyer S.E."/>
            <person name="James E.K."/>
            <person name="Venter S.N."/>
            <person name="Steenkamp E.T."/>
        </authorList>
    </citation>
    <scope>NUCLEOTIDE SEQUENCE [LARGE SCALE GENOMIC DNA]</scope>
    <source>
        <strain evidence="12 13">JPY169</strain>
    </source>
</reference>
<dbReference type="SUPFAM" id="SSF52540">
    <property type="entry name" value="P-loop containing nucleoside triphosphate hydrolases"/>
    <property type="match status" value="1"/>
</dbReference>
<keyword evidence="9 10" id="KW-0472">Membrane</keyword>
<dbReference type="GO" id="GO:0005886">
    <property type="term" value="C:plasma membrane"/>
    <property type="evidence" value="ECO:0007669"/>
    <property type="project" value="UniProtKB-SubCell"/>
</dbReference>
<accession>A0A7Y6K5J7</accession>
<dbReference type="Gene3D" id="3.40.50.300">
    <property type="entry name" value="P-loop containing nucleotide triphosphate hydrolases"/>
    <property type="match status" value="1"/>
</dbReference>
<evidence type="ECO:0000256" key="5">
    <source>
        <dbReference type="ARBA" id="ARBA00022692"/>
    </source>
</evidence>
<dbReference type="GO" id="GO:1903805">
    <property type="term" value="P:L-valine import across plasma membrane"/>
    <property type="evidence" value="ECO:0007669"/>
    <property type="project" value="TreeGrafter"/>
</dbReference>
<dbReference type="Proteomes" id="UP000594380">
    <property type="component" value="Unassembled WGS sequence"/>
</dbReference>
<keyword evidence="7 12" id="KW-0067">ATP-binding</keyword>
<keyword evidence="8 10" id="KW-1133">Transmembrane helix</keyword>
<proteinExistence type="predicted"/>
<dbReference type="Pfam" id="PF02653">
    <property type="entry name" value="BPD_transp_2"/>
    <property type="match status" value="1"/>
</dbReference>
<dbReference type="GO" id="GO:0015192">
    <property type="term" value="F:L-phenylalanine transmembrane transporter activity"/>
    <property type="evidence" value="ECO:0007669"/>
    <property type="project" value="TreeGrafter"/>
</dbReference>
<evidence type="ECO:0000313" key="13">
    <source>
        <dbReference type="Proteomes" id="UP000594380"/>
    </source>
</evidence>
<dbReference type="GO" id="GO:1903806">
    <property type="term" value="P:L-isoleucine import across plasma membrane"/>
    <property type="evidence" value="ECO:0007669"/>
    <property type="project" value="TreeGrafter"/>
</dbReference>
<protein>
    <submittedName>
        <fullName evidence="12">Branched-chain amino acid ABC transporter ATP-binding protein/permease</fullName>
    </submittedName>
</protein>
<evidence type="ECO:0000256" key="10">
    <source>
        <dbReference type="SAM" id="Phobius"/>
    </source>
</evidence>
<keyword evidence="6" id="KW-0547">Nucleotide-binding</keyword>
<dbReference type="PROSITE" id="PS50893">
    <property type="entry name" value="ABC_TRANSPORTER_2"/>
    <property type="match status" value="1"/>
</dbReference>
<keyword evidence="5 10" id="KW-0812">Transmembrane</keyword>
<keyword evidence="3" id="KW-1003">Cell membrane</keyword>
<dbReference type="GO" id="GO:0005304">
    <property type="term" value="F:L-valine transmembrane transporter activity"/>
    <property type="evidence" value="ECO:0007669"/>
    <property type="project" value="TreeGrafter"/>
</dbReference>
<feature type="transmembrane region" description="Helical" evidence="10">
    <location>
        <begin position="27"/>
        <end position="49"/>
    </location>
</feature>
<evidence type="ECO:0000256" key="7">
    <source>
        <dbReference type="ARBA" id="ARBA00022840"/>
    </source>
</evidence>
<feature type="transmembrane region" description="Helical" evidence="10">
    <location>
        <begin position="108"/>
        <end position="126"/>
    </location>
</feature>
<dbReference type="FunFam" id="3.40.50.300:FF:000421">
    <property type="entry name" value="Branched-chain amino acid ABC transporter ATP-binding protein"/>
    <property type="match status" value="1"/>
</dbReference>
<keyword evidence="2" id="KW-0813">Transport</keyword>
<dbReference type="InterPro" id="IPR003593">
    <property type="entry name" value="AAA+_ATPase"/>
</dbReference>
<keyword evidence="4" id="KW-0997">Cell inner membrane</keyword>
<evidence type="ECO:0000256" key="2">
    <source>
        <dbReference type="ARBA" id="ARBA00022448"/>
    </source>
</evidence>
<feature type="transmembrane region" description="Helical" evidence="10">
    <location>
        <begin position="156"/>
        <end position="175"/>
    </location>
</feature>
<dbReference type="GO" id="GO:0016887">
    <property type="term" value="F:ATP hydrolysis activity"/>
    <property type="evidence" value="ECO:0007669"/>
    <property type="project" value="InterPro"/>
</dbReference>
<name>A0A7Y6K5J7_9BURK</name>
<dbReference type="PANTHER" id="PTHR45772:SF7">
    <property type="entry name" value="AMINO ACID ABC TRANSPORTER ATP-BINDING PROTEIN"/>
    <property type="match status" value="1"/>
</dbReference>
<feature type="transmembrane region" description="Helical" evidence="10">
    <location>
        <begin position="333"/>
        <end position="353"/>
    </location>
</feature>
<dbReference type="InterPro" id="IPR001851">
    <property type="entry name" value="ABC_transp_permease"/>
</dbReference>
<dbReference type="AlphaFoldDB" id="A0A7Y6K5J7"/>
<dbReference type="GO" id="GO:0042941">
    <property type="term" value="P:D-alanine transmembrane transport"/>
    <property type="evidence" value="ECO:0007669"/>
    <property type="project" value="TreeGrafter"/>
</dbReference>
<dbReference type="Pfam" id="PF12399">
    <property type="entry name" value="BCA_ABC_TP_C"/>
    <property type="match status" value="1"/>
</dbReference>
<dbReference type="RefSeq" id="WP_176111173.1">
    <property type="nucleotide sequence ID" value="NZ_JAALDK010000002.1"/>
</dbReference>
<dbReference type="InterPro" id="IPR027417">
    <property type="entry name" value="P-loop_NTPase"/>
</dbReference>
<dbReference type="CDD" id="cd06581">
    <property type="entry name" value="TM_PBP1_LivM_like"/>
    <property type="match status" value="1"/>
</dbReference>
<dbReference type="GO" id="GO:0015188">
    <property type="term" value="F:L-isoleucine transmembrane transporter activity"/>
    <property type="evidence" value="ECO:0007669"/>
    <property type="project" value="TreeGrafter"/>
</dbReference>
<comment type="subcellular location">
    <subcellularLocation>
        <location evidence="1">Cell membrane</location>
        <topology evidence="1">Multi-pass membrane protein</topology>
    </subcellularLocation>
</comment>
<evidence type="ECO:0000256" key="1">
    <source>
        <dbReference type="ARBA" id="ARBA00004651"/>
    </source>
</evidence>
<dbReference type="EMBL" id="JAALDK010000002">
    <property type="protein sequence ID" value="NUY04647.1"/>
    <property type="molecule type" value="Genomic_DNA"/>
</dbReference>
<evidence type="ECO:0000256" key="6">
    <source>
        <dbReference type="ARBA" id="ARBA00022741"/>
    </source>
</evidence>
<feature type="transmembrane region" description="Helical" evidence="10">
    <location>
        <begin position="81"/>
        <end position="101"/>
    </location>
</feature>
<dbReference type="GO" id="GO:0005524">
    <property type="term" value="F:ATP binding"/>
    <property type="evidence" value="ECO:0007669"/>
    <property type="project" value="UniProtKB-KW"/>
</dbReference>
<evidence type="ECO:0000256" key="8">
    <source>
        <dbReference type="ARBA" id="ARBA00022989"/>
    </source>
</evidence>
<dbReference type="InterPro" id="IPR051120">
    <property type="entry name" value="ABC_AA/LPS_Transport"/>
</dbReference>
<organism evidence="12 13">
    <name type="scientific">Paraburkholderia youngii</name>
    <dbReference type="NCBI Taxonomy" id="2782701"/>
    <lineage>
        <taxon>Bacteria</taxon>
        <taxon>Pseudomonadati</taxon>
        <taxon>Pseudomonadota</taxon>
        <taxon>Betaproteobacteria</taxon>
        <taxon>Burkholderiales</taxon>
        <taxon>Burkholderiaceae</taxon>
        <taxon>Paraburkholderia</taxon>
    </lineage>
</organism>
<dbReference type="SMART" id="SM00382">
    <property type="entry name" value="AAA"/>
    <property type="match status" value="1"/>
</dbReference>
<evidence type="ECO:0000259" key="11">
    <source>
        <dbReference type="PROSITE" id="PS50893"/>
    </source>
</evidence>
<dbReference type="InterPro" id="IPR043428">
    <property type="entry name" value="LivM-like"/>
</dbReference>
<dbReference type="GO" id="GO:0015808">
    <property type="term" value="P:L-alanine transport"/>
    <property type="evidence" value="ECO:0007669"/>
    <property type="project" value="TreeGrafter"/>
</dbReference>
<evidence type="ECO:0000256" key="4">
    <source>
        <dbReference type="ARBA" id="ARBA00022519"/>
    </source>
</evidence>
<dbReference type="InterPro" id="IPR003439">
    <property type="entry name" value="ABC_transporter-like_ATP-bd"/>
</dbReference>
<gene>
    <name evidence="12" type="ORF">G5S42_34305</name>
</gene>
<dbReference type="GeneID" id="301105425"/>
<dbReference type="CDD" id="cd03219">
    <property type="entry name" value="ABC_Mj1267_LivG_branched"/>
    <property type="match status" value="1"/>
</dbReference>
<feature type="transmembrane region" description="Helical" evidence="10">
    <location>
        <begin position="205"/>
        <end position="225"/>
    </location>
</feature>
<feature type="domain" description="ABC transporter" evidence="11">
    <location>
        <begin position="392"/>
        <end position="639"/>
    </location>
</feature>
<evidence type="ECO:0000256" key="9">
    <source>
        <dbReference type="ARBA" id="ARBA00023136"/>
    </source>
</evidence>
<sequence length="646" mass="69023">MNLKKLVATALVLIALAVFPVLSGNPYYIHLVETIMIYAILLFGLDIVVGYTGQVSLGHAGLFGVGAYTAGVLFMKLGLPIFVTAPLAILVTAGFGAILALPALRVSGPYLAMVTLAFGTILQILINEMDFLTNGPMGVKIPKPSLGARPMNEVEYYWLVAALLVASLIVVHRVLKSHLGRAFEALRDSPIASDCMGVSVYRYKVYAFVISAGFAGLAGCLYSYSEQYISPNTYNFELTILFLLAIIMGGRKTRTGAVLGSAIIVLLPKLLDDIDMFRIVASVLAAAVVIGAGIALARKVSTPRKVGIPVFGTVGLAAFSYCIDTLADWRLSIFGLMILLVVYYLQDGVIGFVRKSMMGGVVRASTVDADQPATIGADAVAAVHAGDTEEILQLRGILMQFSGLKALNQVDLSVRRGTVHGLIGPNGSGKSTMMNVLTGIYVPTAGSIEYRGMSLAGKTSSQIALAGIARTFQNVQLFGEMSALENVLVGLHHTFRAHIADVGLMSPRYRREERAARERALGMLRFVGLEHAAGEEARNLPYGKQRLLEIARALALDPQVLLLDEPAAGLTAPDIKELVAIIRKVRDHGITVVLIEHHMDVVMSVCDRVSVLDFGQKIAEGKPADIQSNEKVIEAYLGGEAAGQAA</sequence>
<evidence type="ECO:0000256" key="3">
    <source>
        <dbReference type="ARBA" id="ARBA00022475"/>
    </source>
</evidence>
<dbReference type="InterPro" id="IPR032823">
    <property type="entry name" value="BCA_ABC_TP_C"/>
</dbReference>